<accession>X0XZV1</accession>
<evidence type="ECO:0000313" key="1">
    <source>
        <dbReference type="EMBL" id="GAG40692.1"/>
    </source>
</evidence>
<feature type="non-terminal residue" evidence="1">
    <location>
        <position position="1"/>
    </location>
</feature>
<name>X0XZV1_9ZZZZ</name>
<comment type="caution">
    <text evidence="1">The sequence shown here is derived from an EMBL/GenBank/DDBJ whole genome shotgun (WGS) entry which is preliminary data.</text>
</comment>
<gene>
    <name evidence="1" type="ORF">S01H1_65949</name>
</gene>
<organism evidence="1">
    <name type="scientific">marine sediment metagenome</name>
    <dbReference type="NCBI Taxonomy" id="412755"/>
    <lineage>
        <taxon>unclassified sequences</taxon>
        <taxon>metagenomes</taxon>
        <taxon>ecological metagenomes</taxon>
    </lineage>
</organism>
<proteinExistence type="predicted"/>
<protein>
    <submittedName>
        <fullName evidence="1">Uncharacterized protein</fullName>
    </submittedName>
</protein>
<dbReference type="EMBL" id="BARS01043575">
    <property type="protein sequence ID" value="GAG40692.1"/>
    <property type="molecule type" value="Genomic_DNA"/>
</dbReference>
<dbReference type="AlphaFoldDB" id="X0XZV1"/>
<reference evidence="1" key="1">
    <citation type="journal article" date="2014" name="Front. Microbiol.">
        <title>High frequency of phylogenetically diverse reductive dehalogenase-homologous genes in deep subseafloor sedimentary metagenomes.</title>
        <authorList>
            <person name="Kawai M."/>
            <person name="Futagami T."/>
            <person name="Toyoda A."/>
            <person name="Takaki Y."/>
            <person name="Nishi S."/>
            <person name="Hori S."/>
            <person name="Arai W."/>
            <person name="Tsubouchi T."/>
            <person name="Morono Y."/>
            <person name="Uchiyama I."/>
            <person name="Ito T."/>
            <person name="Fujiyama A."/>
            <person name="Inagaki F."/>
            <person name="Takami H."/>
        </authorList>
    </citation>
    <scope>NUCLEOTIDE SEQUENCE</scope>
    <source>
        <strain evidence="1">Expedition CK06-06</strain>
    </source>
</reference>
<sequence>QGPGTGAPRQTKGATTDYYKQVVDSVGDLKCAIDRLERNSPSSRHQTAIRAANQVEEIIDQWKAEA</sequence>